<dbReference type="InterPro" id="IPR043129">
    <property type="entry name" value="ATPase_NBD"/>
</dbReference>
<dbReference type="NCBIfam" id="TIGR03723">
    <property type="entry name" value="T6A_TsaD_YgjD"/>
    <property type="match status" value="1"/>
</dbReference>
<protein>
    <recommendedName>
        <fullName evidence="8">tRNA N6-adenosine threonylcarbamoyltransferase</fullName>
        <ecNumber evidence="8">2.3.1.234</ecNumber>
    </recommendedName>
    <alternativeName>
        <fullName evidence="8">N6-L-threonylcarbamoyladenine synthase</fullName>
        <shortName evidence="8">t(6)A synthase</shortName>
    </alternativeName>
    <alternativeName>
        <fullName evidence="8">t(6)A37 threonylcarbamoyladenosine biosynthesis protein TsaD</fullName>
    </alternativeName>
    <alternativeName>
        <fullName evidence="8">tRNA threonylcarbamoyladenosine biosynthesis protein TsaD</fullName>
    </alternativeName>
</protein>
<evidence type="ECO:0000256" key="5">
    <source>
        <dbReference type="ARBA" id="ARBA00023004"/>
    </source>
</evidence>
<dbReference type="InterPro" id="IPR022450">
    <property type="entry name" value="TsaD"/>
</dbReference>
<evidence type="ECO:0000256" key="4">
    <source>
        <dbReference type="ARBA" id="ARBA00022723"/>
    </source>
</evidence>
<feature type="binding site" evidence="8">
    <location>
        <position position="170"/>
    </location>
    <ligand>
        <name>substrate</name>
    </ligand>
</feature>
<dbReference type="PANTHER" id="PTHR11735">
    <property type="entry name" value="TRNA N6-ADENOSINE THREONYLCARBAMOYLTRANSFERASE"/>
    <property type="match status" value="1"/>
</dbReference>
<feature type="binding site" evidence="8">
    <location>
        <position position="304"/>
    </location>
    <ligand>
        <name>Fe cation</name>
        <dbReference type="ChEBI" id="CHEBI:24875"/>
    </ligand>
</feature>
<keyword evidence="3 8" id="KW-0819">tRNA processing</keyword>
<dbReference type="GO" id="GO:0005737">
    <property type="term" value="C:cytoplasm"/>
    <property type="evidence" value="ECO:0007669"/>
    <property type="project" value="UniProtKB-SubCell"/>
</dbReference>
<reference evidence="11 12" key="1">
    <citation type="submission" date="2019-08" db="EMBL/GenBank/DDBJ databases">
        <title>Bradymonadales sp. TMQ4.</title>
        <authorList>
            <person name="Liang Q."/>
        </authorList>
    </citation>
    <scope>NUCLEOTIDE SEQUENCE [LARGE SCALE GENOMIC DNA]</scope>
    <source>
        <strain evidence="11 12">TMQ4</strain>
    </source>
</reference>
<evidence type="ECO:0000256" key="6">
    <source>
        <dbReference type="ARBA" id="ARBA00023315"/>
    </source>
</evidence>
<evidence type="ECO:0000256" key="8">
    <source>
        <dbReference type="HAMAP-Rule" id="MF_01445"/>
    </source>
</evidence>
<comment type="cofactor">
    <cofactor evidence="8">
        <name>Fe(2+)</name>
        <dbReference type="ChEBI" id="CHEBI:29033"/>
    </cofactor>
    <text evidence="8">Binds 1 Fe(2+) ion per subunit.</text>
</comment>
<keyword evidence="12" id="KW-1185">Reference proteome</keyword>
<dbReference type="AlphaFoldDB" id="A0A5C6XES9"/>
<feature type="domain" description="Gcp-like" evidence="10">
    <location>
        <begin position="23"/>
        <end position="309"/>
    </location>
</feature>
<accession>A0A5C6XES9</accession>
<feature type="binding site" evidence="8">
    <location>
        <position position="187"/>
    </location>
    <ligand>
        <name>substrate</name>
    </ligand>
</feature>
<feature type="region of interest" description="Disordered" evidence="9">
    <location>
        <begin position="331"/>
        <end position="350"/>
    </location>
</feature>
<dbReference type="FunFam" id="3.30.420.40:FF:000012">
    <property type="entry name" value="tRNA N6-adenosine threonylcarbamoyltransferase"/>
    <property type="match status" value="1"/>
</dbReference>
<dbReference type="GO" id="GO:0005506">
    <property type="term" value="F:iron ion binding"/>
    <property type="evidence" value="ECO:0007669"/>
    <property type="project" value="UniProtKB-UniRule"/>
</dbReference>
<dbReference type="PANTHER" id="PTHR11735:SF6">
    <property type="entry name" value="TRNA N6-ADENOSINE THREONYLCARBAMOYLTRANSFERASE, MITOCHONDRIAL"/>
    <property type="match status" value="1"/>
</dbReference>
<evidence type="ECO:0000256" key="1">
    <source>
        <dbReference type="ARBA" id="ARBA00022490"/>
    </source>
</evidence>
<dbReference type="Pfam" id="PF00814">
    <property type="entry name" value="TsaD"/>
    <property type="match status" value="1"/>
</dbReference>
<evidence type="ECO:0000259" key="10">
    <source>
        <dbReference type="Pfam" id="PF00814"/>
    </source>
</evidence>
<dbReference type="InterPro" id="IPR017861">
    <property type="entry name" value="KAE1/TsaD"/>
</dbReference>
<feature type="binding site" evidence="8">
    <location>
        <position position="115"/>
    </location>
    <ligand>
        <name>Fe cation</name>
        <dbReference type="ChEBI" id="CHEBI:24875"/>
    </ligand>
</feature>
<feature type="binding site" evidence="8">
    <location>
        <begin position="137"/>
        <end position="141"/>
    </location>
    <ligand>
        <name>substrate</name>
    </ligand>
</feature>
<dbReference type="GO" id="GO:0002949">
    <property type="term" value="P:tRNA threonylcarbamoyladenosine modification"/>
    <property type="evidence" value="ECO:0007669"/>
    <property type="project" value="UniProtKB-UniRule"/>
</dbReference>
<keyword evidence="6 8" id="KW-0012">Acyltransferase</keyword>
<keyword evidence="2 8" id="KW-0808">Transferase</keyword>
<dbReference type="FunFam" id="3.30.420.40:FF:000040">
    <property type="entry name" value="tRNA N6-adenosine threonylcarbamoyltransferase"/>
    <property type="match status" value="1"/>
</dbReference>
<comment type="catalytic activity">
    <reaction evidence="7 8">
        <text>L-threonylcarbamoyladenylate + adenosine(37) in tRNA = N(6)-L-threonylcarbamoyladenosine(37) in tRNA + AMP + H(+)</text>
        <dbReference type="Rhea" id="RHEA:37059"/>
        <dbReference type="Rhea" id="RHEA-COMP:10162"/>
        <dbReference type="Rhea" id="RHEA-COMP:10163"/>
        <dbReference type="ChEBI" id="CHEBI:15378"/>
        <dbReference type="ChEBI" id="CHEBI:73682"/>
        <dbReference type="ChEBI" id="CHEBI:74411"/>
        <dbReference type="ChEBI" id="CHEBI:74418"/>
        <dbReference type="ChEBI" id="CHEBI:456215"/>
        <dbReference type="EC" id="2.3.1.234"/>
    </reaction>
</comment>
<dbReference type="InterPro" id="IPR017860">
    <property type="entry name" value="Peptidase_M22_CS"/>
</dbReference>
<dbReference type="Proteomes" id="UP000321412">
    <property type="component" value="Unassembled WGS sequence"/>
</dbReference>
<dbReference type="GO" id="GO:0061711">
    <property type="term" value="F:tRNA N(6)-L-threonylcarbamoyladenine synthase activity"/>
    <property type="evidence" value="ECO:0007669"/>
    <property type="project" value="UniProtKB-EC"/>
</dbReference>
<feature type="compositionally biased region" description="Basic and acidic residues" evidence="9">
    <location>
        <begin position="340"/>
        <end position="350"/>
    </location>
</feature>
<dbReference type="EC" id="2.3.1.234" evidence="8"/>
<dbReference type="CDD" id="cd24133">
    <property type="entry name" value="ASKHA_NBD_TsaD_bac"/>
    <property type="match status" value="1"/>
</dbReference>
<gene>
    <name evidence="8 11" type="primary">tsaD</name>
    <name evidence="11" type="ORF">FRC98_12315</name>
</gene>
<evidence type="ECO:0000313" key="12">
    <source>
        <dbReference type="Proteomes" id="UP000321412"/>
    </source>
</evidence>
<comment type="function">
    <text evidence="8">Required for the formation of a threonylcarbamoyl group on adenosine at position 37 (t(6)A37) in tRNAs that read codons beginning with adenine. Is involved in the transfer of the threonylcarbamoyl moiety of threonylcarbamoyl-AMP (TC-AMP) to the N6 group of A37, together with TsaE and TsaB. TsaD likely plays a direct catalytic role in this reaction.</text>
</comment>
<feature type="binding site" evidence="8">
    <location>
        <position position="276"/>
    </location>
    <ligand>
        <name>substrate</name>
    </ligand>
</feature>
<comment type="subcellular location">
    <subcellularLocation>
        <location evidence="8">Cytoplasm</location>
    </subcellularLocation>
</comment>
<dbReference type="RefSeq" id="WP_146981742.1">
    <property type="nucleotide sequence ID" value="NZ_VOSM01000005.1"/>
</dbReference>
<dbReference type="NCBIfam" id="TIGR00329">
    <property type="entry name" value="gcp_kae1"/>
    <property type="match status" value="1"/>
</dbReference>
<dbReference type="OrthoDB" id="9806197at2"/>
<dbReference type="PRINTS" id="PR00789">
    <property type="entry name" value="OSIALOPTASE"/>
</dbReference>
<keyword evidence="1 8" id="KW-0963">Cytoplasm</keyword>
<sequence length="350" mass="37679">MLVMTIESSCDETSVALIKDGRQILANAVASQIPIHRRYGGVVPELASRNHIRDIHQVLNEALDDAGLTLDAVEGFGVTCGPGLVGSLLVGIETARALAFALNKPVVGLNHLEGHLTAVLLEGDTVKNPEFPYLGLIVSGGHTDLYIVRGLGNYELLGRTRDDAAGEAFDKVARMLGQPYPGGVAIDRLAKDGRPDAIEFPRPMWTRKNFDFSFSGLKTAVAQHIDAHGIPEGQQLNDLCASFQEAVVDVLLFKALNACEAHKLKRLVLSGGVACNSRLRQRAQEACQAEGLELFVAPPSLCTDNAAMLGPIAEHYLQLEGDSEFVGHTIRAQSSMPLGHSERTPARTHR</sequence>
<comment type="similarity">
    <text evidence="8">Belongs to the KAE1 / TsaD family.</text>
</comment>
<keyword evidence="5 8" id="KW-0408">Iron</keyword>
<proteinExistence type="inferred from homology"/>
<dbReference type="PROSITE" id="PS01016">
    <property type="entry name" value="GLYCOPROTEASE"/>
    <property type="match status" value="1"/>
</dbReference>
<evidence type="ECO:0000256" key="2">
    <source>
        <dbReference type="ARBA" id="ARBA00022679"/>
    </source>
</evidence>
<feature type="binding site" evidence="8">
    <location>
        <position position="111"/>
    </location>
    <ligand>
        <name>Fe cation</name>
        <dbReference type="ChEBI" id="CHEBI:24875"/>
    </ligand>
</feature>
<dbReference type="SUPFAM" id="SSF53067">
    <property type="entry name" value="Actin-like ATPase domain"/>
    <property type="match status" value="1"/>
</dbReference>
<keyword evidence="4 8" id="KW-0479">Metal-binding</keyword>
<comment type="caution">
    <text evidence="11">The sequence shown here is derived from an EMBL/GenBank/DDBJ whole genome shotgun (WGS) entry which is preliminary data.</text>
</comment>
<name>A0A5C6XES9_9DELT</name>
<evidence type="ECO:0000256" key="9">
    <source>
        <dbReference type="SAM" id="MobiDB-lite"/>
    </source>
</evidence>
<evidence type="ECO:0000256" key="7">
    <source>
        <dbReference type="ARBA" id="ARBA00048117"/>
    </source>
</evidence>
<dbReference type="HAMAP" id="MF_01445">
    <property type="entry name" value="TsaD"/>
    <property type="match status" value="1"/>
</dbReference>
<evidence type="ECO:0000313" key="11">
    <source>
        <dbReference type="EMBL" id="TXD36614.1"/>
    </source>
</evidence>
<dbReference type="EMBL" id="VOSM01000005">
    <property type="protein sequence ID" value="TXD36614.1"/>
    <property type="molecule type" value="Genomic_DNA"/>
</dbReference>
<dbReference type="Gene3D" id="3.30.420.40">
    <property type="match status" value="2"/>
</dbReference>
<organism evidence="11 12">
    <name type="scientific">Lujinxingia vulgaris</name>
    <dbReference type="NCBI Taxonomy" id="2600176"/>
    <lineage>
        <taxon>Bacteria</taxon>
        <taxon>Deltaproteobacteria</taxon>
        <taxon>Bradymonadales</taxon>
        <taxon>Lujinxingiaceae</taxon>
        <taxon>Lujinxingia</taxon>
    </lineage>
</organism>
<evidence type="ECO:0000256" key="3">
    <source>
        <dbReference type="ARBA" id="ARBA00022694"/>
    </source>
</evidence>
<dbReference type="InterPro" id="IPR000905">
    <property type="entry name" value="Gcp-like_dom"/>
</dbReference>
<feature type="binding site" evidence="8">
    <location>
        <position position="183"/>
    </location>
    <ligand>
        <name>substrate</name>
    </ligand>
</feature>